<accession>A0ABD3F850</accession>
<organism evidence="1 2">
    <name type="scientific">Phytophthora oleae</name>
    <dbReference type="NCBI Taxonomy" id="2107226"/>
    <lineage>
        <taxon>Eukaryota</taxon>
        <taxon>Sar</taxon>
        <taxon>Stramenopiles</taxon>
        <taxon>Oomycota</taxon>
        <taxon>Peronosporomycetes</taxon>
        <taxon>Peronosporales</taxon>
        <taxon>Peronosporaceae</taxon>
        <taxon>Phytophthora</taxon>
    </lineage>
</organism>
<evidence type="ECO:0000313" key="1">
    <source>
        <dbReference type="EMBL" id="KAL3662165.1"/>
    </source>
</evidence>
<proteinExistence type="predicted"/>
<dbReference type="Pfam" id="PF11369">
    <property type="entry name" value="DUF3160"/>
    <property type="match status" value="1"/>
</dbReference>
<dbReference type="InterPro" id="IPR022601">
    <property type="entry name" value="DUF3160"/>
</dbReference>
<keyword evidence="2" id="KW-1185">Reference proteome</keyword>
<protein>
    <submittedName>
        <fullName evidence="1">Uncharacterized protein</fullName>
    </submittedName>
</protein>
<evidence type="ECO:0000313" key="2">
    <source>
        <dbReference type="Proteomes" id="UP001632037"/>
    </source>
</evidence>
<dbReference type="EMBL" id="JBIMZQ010000033">
    <property type="protein sequence ID" value="KAL3662165.1"/>
    <property type="molecule type" value="Genomic_DNA"/>
</dbReference>
<sequence>MDMDPGGVLHLGVGNPLMAFFVVDNTMFAGPVFSSYEFLTSSDTRLTDGEFERKLPATEMPNWQQQPICAR</sequence>
<gene>
    <name evidence="1" type="ORF">V7S43_012965</name>
</gene>
<dbReference type="AlphaFoldDB" id="A0ABD3F850"/>
<reference evidence="1 2" key="1">
    <citation type="submission" date="2024-09" db="EMBL/GenBank/DDBJ databases">
        <title>Genome sequencing and assembly of Phytophthora oleae, isolate VK10A, causative agent of rot of olive drupes.</title>
        <authorList>
            <person name="Conti Taguali S."/>
            <person name="Riolo M."/>
            <person name="La Spada F."/>
            <person name="Cacciola S.O."/>
            <person name="Dionisio G."/>
        </authorList>
    </citation>
    <scope>NUCLEOTIDE SEQUENCE [LARGE SCALE GENOMIC DNA]</scope>
    <source>
        <strain evidence="1 2">VK10A</strain>
    </source>
</reference>
<dbReference type="Proteomes" id="UP001632037">
    <property type="component" value="Unassembled WGS sequence"/>
</dbReference>
<name>A0ABD3F850_9STRA</name>
<comment type="caution">
    <text evidence="1">The sequence shown here is derived from an EMBL/GenBank/DDBJ whole genome shotgun (WGS) entry which is preliminary data.</text>
</comment>